<name>A0ABN0RSK8_9FLAO</name>
<proteinExistence type="predicted"/>
<organism evidence="1 2">
    <name type="scientific">Cellulophaga geojensis KL-A</name>
    <dbReference type="NCBI Taxonomy" id="1328323"/>
    <lineage>
        <taxon>Bacteria</taxon>
        <taxon>Pseudomonadati</taxon>
        <taxon>Bacteroidota</taxon>
        <taxon>Flavobacteriia</taxon>
        <taxon>Flavobacteriales</taxon>
        <taxon>Flavobacteriaceae</taxon>
        <taxon>Cellulophaga</taxon>
    </lineage>
</organism>
<evidence type="ECO:0008006" key="3">
    <source>
        <dbReference type="Google" id="ProtNLM"/>
    </source>
</evidence>
<keyword evidence="2" id="KW-1185">Reference proteome</keyword>
<dbReference type="PROSITE" id="PS51257">
    <property type="entry name" value="PROKAR_LIPOPROTEIN"/>
    <property type="match status" value="1"/>
</dbReference>
<dbReference type="Proteomes" id="UP000019275">
    <property type="component" value="Unassembled WGS sequence"/>
</dbReference>
<evidence type="ECO:0000313" key="1">
    <source>
        <dbReference type="EMBL" id="EWH14896.1"/>
    </source>
</evidence>
<sequence>MKNLFYSSVFIFFVSLLFVGCTNESEDNTSTEEFKYSSLKNILNTSTIEDELMLEKGSFIVDWNNPMLVEVNKKDFGNDTYMFKAESKGGIYKGENFLPATHWVIAKTKEGKTDLKIHRFEPYANTITPNPSPLQKNGFNGLEFILSNTGKIDDILTYENGEVIASFLEIKKNEVVGSKSAKASSDEFDSCSDINYVCNPDETNNGSGGYQRVTVYVYVAWVNEYYDVHNNFTGYNVQSIKEESYTTWVYVGSSTSPAPIYNYEYRNVSTGGLIRQVSVEDNEADGIWHTACRSFEYEDLGLTGVKVAAVKGIEHPVLRMDRCPGIGYVFPQSTYYFTLPSWKPRAKKESAMALERAFKKLNKYFEDDIPCTPNGQSYIGLLSSKLLEFTKEEFTRIGGTASKYPPSGWNGEVHDYETNIGLTVPDC</sequence>
<reference evidence="1 2" key="1">
    <citation type="journal article" date="2014" name="Genome Announc.">
        <title>Draft Genome Sequence of the Carrageenan-Degrading Bacterium Cellulophaga sp. Strain KL-A, Isolated from Decaying Marine Algae.</title>
        <authorList>
            <person name="Shan D."/>
            <person name="Ying J."/>
            <person name="Li X."/>
            <person name="Gao Z."/>
            <person name="Wei G."/>
            <person name="Shao Z."/>
        </authorList>
    </citation>
    <scope>NUCLEOTIDE SEQUENCE [LARGE SCALE GENOMIC DNA]</scope>
    <source>
        <strain evidence="1 2">KL-A</strain>
    </source>
</reference>
<accession>A0ABN0RSK8</accession>
<evidence type="ECO:0000313" key="2">
    <source>
        <dbReference type="Proteomes" id="UP000019275"/>
    </source>
</evidence>
<protein>
    <recommendedName>
        <fullName evidence="3">Lipoprotein</fullName>
    </recommendedName>
</protein>
<dbReference type="RefSeq" id="WP_034642664.1">
    <property type="nucleotide sequence ID" value="NZ_ARZX01000001.1"/>
</dbReference>
<comment type="caution">
    <text evidence="1">The sequence shown here is derived from an EMBL/GenBank/DDBJ whole genome shotgun (WGS) entry which is preliminary data.</text>
</comment>
<dbReference type="EMBL" id="ARZX01000001">
    <property type="protein sequence ID" value="EWH14896.1"/>
    <property type="molecule type" value="Genomic_DNA"/>
</dbReference>
<gene>
    <name evidence="1" type="ORF">KLA_00015</name>
</gene>